<keyword evidence="7" id="KW-1185">Reference proteome</keyword>
<keyword evidence="2 4" id="KW-0472">Membrane</keyword>
<dbReference type="GO" id="GO:0016020">
    <property type="term" value="C:membrane"/>
    <property type="evidence" value="ECO:0007669"/>
    <property type="project" value="UniProtKB-SubCell"/>
</dbReference>
<evidence type="ECO:0000256" key="2">
    <source>
        <dbReference type="ARBA" id="ARBA00023136"/>
    </source>
</evidence>
<dbReference type="PANTHER" id="PTHR47666">
    <property type="entry name" value="PROTEIN VASCULAR ASSOCIATED DEATH 1, CHLOROPLASTIC"/>
    <property type="match status" value="1"/>
</dbReference>
<comment type="subcellular location">
    <subcellularLocation>
        <location evidence="1">Membrane</location>
    </subcellularLocation>
</comment>
<gene>
    <name evidence="6" type="ORF">THRCLA_02335</name>
</gene>
<name>A0A1W0A5J5_9STRA</name>
<reference evidence="6 7" key="1">
    <citation type="journal article" date="2014" name="Genome Biol. Evol.">
        <title>The secreted proteins of Achlya hypogyna and Thraustotheca clavata identify the ancestral oomycete secretome and reveal gene acquisitions by horizontal gene transfer.</title>
        <authorList>
            <person name="Misner I."/>
            <person name="Blouin N."/>
            <person name="Leonard G."/>
            <person name="Richards T.A."/>
            <person name="Lane C.E."/>
        </authorList>
    </citation>
    <scope>NUCLEOTIDE SEQUENCE [LARGE SCALE GENOMIC DNA]</scope>
    <source>
        <strain evidence="6 7">ATCC 34112</strain>
    </source>
</reference>
<feature type="non-terminal residue" evidence="6">
    <location>
        <position position="1"/>
    </location>
</feature>
<evidence type="ECO:0000256" key="4">
    <source>
        <dbReference type="SAM" id="Phobius"/>
    </source>
</evidence>
<feature type="compositionally biased region" description="Polar residues" evidence="3">
    <location>
        <begin position="262"/>
        <end position="280"/>
    </location>
</feature>
<feature type="domain" description="VASt" evidence="5">
    <location>
        <begin position="65"/>
        <end position="235"/>
    </location>
</feature>
<evidence type="ECO:0000313" key="6">
    <source>
        <dbReference type="EMBL" id="OQS05557.1"/>
    </source>
</evidence>
<dbReference type="Pfam" id="PF16016">
    <property type="entry name" value="VASt"/>
    <property type="match status" value="1"/>
</dbReference>
<dbReference type="STRING" id="74557.A0A1W0A5J5"/>
<dbReference type="OrthoDB" id="2162691at2759"/>
<organism evidence="6 7">
    <name type="scientific">Thraustotheca clavata</name>
    <dbReference type="NCBI Taxonomy" id="74557"/>
    <lineage>
        <taxon>Eukaryota</taxon>
        <taxon>Sar</taxon>
        <taxon>Stramenopiles</taxon>
        <taxon>Oomycota</taxon>
        <taxon>Saprolegniomycetes</taxon>
        <taxon>Saprolegniales</taxon>
        <taxon>Achlyaceae</taxon>
        <taxon>Thraustotheca</taxon>
    </lineage>
</organism>
<accession>A0A1W0A5J5</accession>
<evidence type="ECO:0000256" key="1">
    <source>
        <dbReference type="ARBA" id="ARBA00004370"/>
    </source>
</evidence>
<feature type="transmembrane region" description="Helical" evidence="4">
    <location>
        <begin position="296"/>
        <end position="314"/>
    </location>
</feature>
<keyword evidence="4" id="KW-0812">Transmembrane</keyword>
<feature type="region of interest" description="Disordered" evidence="3">
    <location>
        <begin position="237"/>
        <end position="284"/>
    </location>
</feature>
<feature type="region of interest" description="Disordered" evidence="3">
    <location>
        <begin position="19"/>
        <end position="52"/>
    </location>
</feature>
<dbReference type="InterPro" id="IPR031968">
    <property type="entry name" value="VASt"/>
</dbReference>
<dbReference type="PANTHER" id="PTHR47666:SF1">
    <property type="entry name" value="PROTEIN VASCULAR ASSOCIATED DEATH 1, CHLOROPLASTIC"/>
    <property type="match status" value="1"/>
</dbReference>
<evidence type="ECO:0000256" key="3">
    <source>
        <dbReference type="SAM" id="MobiDB-lite"/>
    </source>
</evidence>
<evidence type="ECO:0000259" key="5">
    <source>
        <dbReference type="PROSITE" id="PS51778"/>
    </source>
</evidence>
<evidence type="ECO:0000313" key="7">
    <source>
        <dbReference type="Proteomes" id="UP000243217"/>
    </source>
</evidence>
<sequence length="358" mass="40130">DQLYDLLVLLRNKCLGITTPSESSNASESVAEINPISPPNEAAEAATTEENKERVIPMMTEDPTPMNDIMKYVFPISVEAFVNNFFTDNPIFGLVEFNRRKGATDIKCDPWSTPDENMSQTRTANFVLPVDAPIGPKSTRVNVFQVRKPLENDGYLFDTSTRLGDIPYGDYFAVEDRWILEKLSDDSCELFVQIRVVFSKSTMWRGTIESRAKSECKTKMLEWIAMANKAMTPEGLPPYPAGSAARPLSPKKVSSPRKKTRAISTNPNTSEVKPTNSVTHGSKPHPVRRQVVKRNIMPILFPWMVVIFLAIYVYRVHSVLSSMEETMSSQQIVLKELVATIARMQSGQCQNSLDLPSS</sequence>
<feature type="compositionally biased region" description="Low complexity" evidence="3">
    <location>
        <begin position="21"/>
        <end position="32"/>
    </location>
</feature>
<protein>
    <recommendedName>
        <fullName evidence="5">VASt domain-containing protein</fullName>
    </recommendedName>
</protein>
<proteinExistence type="predicted"/>
<dbReference type="AlphaFoldDB" id="A0A1W0A5J5"/>
<dbReference type="EMBL" id="JNBS01000446">
    <property type="protein sequence ID" value="OQS05557.1"/>
    <property type="molecule type" value="Genomic_DNA"/>
</dbReference>
<dbReference type="Proteomes" id="UP000243217">
    <property type="component" value="Unassembled WGS sequence"/>
</dbReference>
<keyword evidence="4" id="KW-1133">Transmembrane helix</keyword>
<comment type="caution">
    <text evidence="6">The sequence shown here is derived from an EMBL/GenBank/DDBJ whole genome shotgun (WGS) entry which is preliminary data.</text>
</comment>
<dbReference type="PROSITE" id="PS51778">
    <property type="entry name" value="VAST"/>
    <property type="match status" value="1"/>
</dbReference>